<dbReference type="STRING" id="579137.Metvu_1683"/>
<reference evidence="2" key="1">
    <citation type="submission" date="2009-10" db="EMBL/GenBank/DDBJ databases">
        <title>Complete sequence of chromosome of Methanocaldococcus vulcanius M7.</title>
        <authorList>
            <consortium name="US DOE Joint Genome Institute"/>
            <person name="Lucas S."/>
            <person name="Copeland A."/>
            <person name="Lapidus A."/>
            <person name="Glavina del Rio T."/>
            <person name="Dalin E."/>
            <person name="Tice H."/>
            <person name="Bruce D."/>
            <person name="Goodwin L."/>
            <person name="Pitluck S."/>
            <person name="Lcollab F.I."/>
            <person name="Brettin T."/>
            <person name="Detter J.C."/>
            <person name="Han C."/>
            <person name="Tapia R."/>
            <person name="Kuske C.R."/>
            <person name="Schmutz J."/>
            <person name="Larimer F."/>
            <person name="Land M."/>
            <person name="Hauser L."/>
            <person name="Kyrpides N."/>
            <person name="Ovchinikova G."/>
            <person name="Sieprawska-Lupa M."/>
            <person name="Whitman W.B."/>
            <person name="Woyke T."/>
        </authorList>
    </citation>
    <scope>NUCLEOTIDE SEQUENCE [LARGE SCALE GENOMIC DNA]</scope>
    <source>
        <strain evidence="2">M7</strain>
    </source>
</reference>
<name>C9RE07_METVM</name>
<dbReference type="EMBL" id="CP001787">
    <property type="protein sequence ID" value="ACX73536.1"/>
    <property type="molecule type" value="Genomic_DNA"/>
</dbReference>
<feature type="domain" description="Endonuclease GajA/Old nuclease/RecF-like AAA" evidence="1">
    <location>
        <begin position="10"/>
        <end position="399"/>
    </location>
</feature>
<protein>
    <recommendedName>
        <fullName evidence="1">Endonuclease GajA/Old nuclease/RecF-like AAA domain-containing protein</fullName>
    </recommendedName>
</protein>
<dbReference type="SUPFAM" id="SSF52540">
    <property type="entry name" value="P-loop containing nucleoside triphosphate hydrolases"/>
    <property type="match status" value="1"/>
</dbReference>
<gene>
    <name evidence="2" type="ordered locus">Metvu_1683</name>
</gene>
<dbReference type="InterPro" id="IPR041685">
    <property type="entry name" value="AAA_GajA/Old/RecF-like"/>
</dbReference>
<evidence type="ECO:0000313" key="2">
    <source>
        <dbReference type="EMBL" id="ACX73536.1"/>
    </source>
</evidence>
<dbReference type="PANTHER" id="PTHR43581:SF2">
    <property type="entry name" value="EXCINUCLEASE ATPASE SUBUNIT"/>
    <property type="match status" value="1"/>
</dbReference>
<dbReference type="Pfam" id="PF13175">
    <property type="entry name" value="AAA_15"/>
    <property type="match status" value="1"/>
</dbReference>
<dbReference type="Proteomes" id="UP000002063">
    <property type="component" value="Chromosome"/>
</dbReference>
<evidence type="ECO:0000313" key="3">
    <source>
        <dbReference type="Proteomes" id="UP000002063"/>
    </source>
</evidence>
<dbReference type="AlphaFoldDB" id="C9RE07"/>
<dbReference type="OrthoDB" id="25344at2157"/>
<dbReference type="PANTHER" id="PTHR43581">
    <property type="entry name" value="ATP/GTP PHOSPHATASE"/>
    <property type="match status" value="1"/>
</dbReference>
<dbReference type="Gene3D" id="3.40.50.300">
    <property type="entry name" value="P-loop containing nucleotide triphosphate hydrolases"/>
    <property type="match status" value="1"/>
</dbReference>
<sequence>MKNENYELLTIKVKDFGVIKEGEVKLKPLTIFFGKNNTGKTYMGYLIWGIFENFAYPSFLKFKIIDNSNNLNHVISKLKSIIANQTSGEIHFDKIKLCMEKNYIKRVFNYGEIDFRELEITLNKKFKYEIITKYFGIIDEKYIDKILIDFLKEEDVNDKKTNKLCVGIFENPPWTASFRPVEGNIVVGIKNNIIKRQRELGKILKDMIMLDVFEILLENTVKNVIYLPASKSGLILSSGLFIDKVFDSSTIFRIYGESEASEEEKLEFPEPVKDFMRIYLKPSIYNLDINQEYQDIALLFENNIIKGKLIYDKDANKLSYITKNGKPIPFHCASSSVVETIPLLKLLKYSKLIKKGTLLIIEEPEAHLHPDAQRIFARAIVKLINKGVYVLLITHSPDILQQINNNIKLYYLEKMGKNKELETFLKKYNYGENEILNPEKVAPYLFVDEGDGVKIKELEIIEGEGISYEAFYQTLYELHTETEELRDLIEGEDGDIEE</sequence>
<evidence type="ECO:0000259" key="1">
    <source>
        <dbReference type="Pfam" id="PF13175"/>
    </source>
</evidence>
<dbReference type="eggNOG" id="arCOG03233">
    <property type="taxonomic scope" value="Archaea"/>
</dbReference>
<dbReference type="CDD" id="cd00267">
    <property type="entry name" value="ABC_ATPase"/>
    <property type="match status" value="1"/>
</dbReference>
<accession>C9RE07</accession>
<keyword evidence="3" id="KW-1185">Reference proteome</keyword>
<dbReference type="GeneID" id="8514044"/>
<dbReference type="InterPro" id="IPR051396">
    <property type="entry name" value="Bact_Antivir_Def_Nuclease"/>
</dbReference>
<dbReference type="KEGG" id="mvu:Metvu_1683"/>
<dbReference type="HOGENOM" id="CLU_040623_0_0_2"/>
<organism evidence="2 3">
    <name type="scientific">Methanocaldococcus vulcanius (strain ATCC 700851 / DSM 12094 / M7)</name>
    <name type="common">Methanococcus vulcanius</name>
    <dbReference type="NCBI Taxonomy" id="579137"/>
    <lineage>
        <taxon>Archaea</taxon>
        <taxon>Methanobacteriati</taxon>
        <taxon>Methanobacteriota</taxon>
        <taxon>Methanomada group</taxon>
        <taxon>Methanococci</taxon>
        <taxon>Methanococcales</taxon>
        <taxon>Methanocaldococcaceae</taxon>
        <taxon>Methanocaldococcus</taxon>
    </lineage>
</organism>
<proteinExistence type="predicted"/>
<dbReference type="RefSeq" id="WP_015733754.1">
    <property type="nucleotide sequence ID" value="NC_013407.1"/>
</dbReference>
<dbReference type="InterPro" id="IPR027417">
    <property type="entry name" value="P-loop_NTPase"/>
</dbReference>